<dbReference type="RefSeq" id="WP_339587238.1">
    <property type="nucleotide sequence ID" value="NZ_JBBHJZ010000002.1"/>
</dbReference>
<name>A0ABU8RW46_9SPHN</name>
<dbReference type="Proteomes" id="UP001361239">
    <property type="component" value="Unassembled WGS sequence"/>
</dbReference>
<evidence type="ECO:0000313" key="2">
    <source>
        <dbReference type="EMBL" id="MEJ5977297.1"/>
    </source>
</evidence>
<comment type="caution">
    <text evidence="2">The sequence shown here is derived from an EMBL/GenBank/DDBJ whole genome shotgun (WGS) entry which is preliminary data.</text>
</comment>
<accession>A0ABU8RW46</accession>
<sequence length="81" mass="8722">MGLLQIAFAGAVGYGLYRYATREKELRRAAFASGESTPGPVEVRNAGPESMRSDPPQWDAVDEASDESYPASDPPAANRFT</sequence>
<gene>
    <name evidence="2" type="ORF">WG901_11665</name>
</gene>
<organism evidence="2 3">
    <name type="scientific">Novosphingobium anseongense</name>
    <dbReference type="NCBI Taxonomy" id="3133436"/>
    <lineage>
        <taxon>Bacteria</taxon>
        <taxon>Pseudomonadati</taxon>
        <taxon>Pseudomonadota</taxon>
        <taxon>Alphaproteobacteria</taxon>
        <taxon>Sphingomonadales</taxon>
        <taxon>Sphingomonadaceae</taxon>
        <taxon>Novosphingobium</taxon>
    </lineage>
</organism>
<feature type="region of interest" description="Disordered" evidence="1">
    <location>
        <begin position="30"/>
        <end position="81"/>
    </location>
</feature>
<proteinExistence type="predicted"/>
<reference evidence="2 3" key="1">
    <citation type="submission" date="2024-03" db="EMBL/GenBank/DDBJ databases">
        <authorList>
            <person name="Jo J.-H."/>
        </authorList>
    </citation>
    <scope>NUCLEOTIDE SEQUENCE [LARGE SCALE GENOMIC DNA]</scope>
    <source>
        <strain evidence="2 3">PS1R-30</strain>
    </source>
</reference>
<dbReference type="EMBL" id="JBBHJZ010000002">
    <property type="protein sequence ID" value="MEJ5977297.1"/>
    <property type="molecule type" value="Genomic_DNA"/>
</dbReference>
<protein>
    <submittedName>
        <fullName evidence="2">Uncharacterized protein</fullName>
    </submittedName>
</protein>
<keyword evidence="3" id="KW-1185">Reference proteome</keyword>
<evidence type="ECO:0000256" key="1">
    <source>
        <dbReference type="SAM" id="MobiDB-lite"/>
    </source>
</evidence>
<evidence type="ECO:0000313" key="3">
    <source>
        <dbReference type="Proteomes" id="UP001361239"/>
    </source>
</evidence>